<evidence type="ECO:0000256" key="8">
    <source>
        <dbReference type="ARBA" id="ARBA00022857"/>
    </source>
</evidence>
<keyword evidence="5 18" id="KW-0479">Metal-binding</keyword>
<feature type="binding site" evidence="18">
    <location>
        <position position="164"/>
    </location>
    <ligand>
        <name>K(+)</name>
        <dbReference type="ChEBI" id="CHEBI:29103"/>
    </ligand>
</feature>
<evidence type="ECO:0000256" key="6">
    <source>
        <dbReference type="ARBA" id="ARBA00022741"/>
    </source>
</evidence>
<evidence type="ECO:0000256" key="7">
    <source>
        <dbReference type="ARBA" id="ARBA00022840"/>
    </source>
</evidence>
<dbReference type="HAMAP" id="MF_01965">
    <property type="entry name" value="NADHX_dehydratase"/>
    <property type="match status" value="1"/>
</dbReference>
<dbReference type="InterPro" id="IPR000631">
    <property type="entry name" value="CARKD"/>
</dbReference>
<accession>A0A7X3FNX2</accession>
<dbReference type="NCBIfam" id="TIGR00197">
    <property type="entry name" value="yjeF_nterm"/>
    <property type="match status" value="1"/>
</dbReference>
<evidence type="ECO:0000256" key="3">
    <source>
        <dbReference type="ARBA" id="ARBA00006001"/>
    </source>
</evidence>
<feature type="binding site" evidence="18">
    <location>
        <begin position="132"/>
        <end position="138"/>
    </location>
    <ligand>
        <name>(6S)-NADPHX</name>
        <dbReference type="ChEBI" id="CHEBI:64076"/>
    </ligand>
</feature>
<dbReference type="Pfam" id="PF03853">
    <property type="entry name" value="YjeF_N"/>
    <property type="match status" value="1"/>
</dbReference>
<evidence type="ECO:0000256" key="17">
    <source>
        <dbReference type="HAMAP-Rule" id="MF_01965"/>
    </source>
</evidence>
<evidence type="ECO:0000259" key="20">
    <source>
        <dbReference type="PROSITE" id="PS51383"/>
    </source>
</evidence>
<keyword evidence="23" id="KW-1185">Reference proteome</keyword>
<feature type="domain" description="YjeF N-terminal" evidence="21">
    <location>
        <begin position="22"/>
        <end position="218"/>
    </location>
</feature>
<dbReference type="PROSITE" id="PS51385">
    <property type="entry name" value="YJEF_N"/>
    <property type="match status" value="1"/>
</dbReference>
<comment type="catalytic activity">
    <reaction evidence="2 18 19">
        <text>(6R)-NADPHX = (6S)-NADPHX</text>
        <dbReference type="Rhea" id="RHEA:32227"/>
        <dbReference type="ChEBI" id="CHEBI:64076"/>
        <dbReference type="ChEBI" id="CHEBI:64077"/>
        <dbReference type="EC" id="5.1.99.6"/>
    </reaction>
</comment>
<comment type="similarity">
    <text evidence="4 19">In the C-terminal section; belongs to the NnrD/CARKD family.</text>
</comment>
<keyword evidence="8 17" id="KW-0521">NADP</keyword>
<keyword evidence="7 17" id="KW-0067">ATP-binding</keyword>
<protein>
    <recommendedName>
        <fullName evidence="19">Bifunctional NAD(P)H-hydrate repair enzyme</fullName>
    </recommendedName>
    <alternativeName>
        <fullName evidence="19">Nicotinamide nucleotide repair protein</fullName>
    </alternativeName>
    <domain>
        <recommendedName>
            <fullName evidence="19">ADP-dependent (S)-NAD(P)H-hydrate dehydratase</fullName>
            <ecNumber evidence="19">4.2.1.136</ecNumber>
        </recommendedName>
        <alternativeName>
            <fullName evidence="19">ADP-dependent NAD(P)HX dehydratase</fullName>
        </alternativeName>
    </domain>
    <domain>
        <recommendedName>
            <fullName evidence="19">NAD(P)H-hydrate epimerase</fullName>
            <ecNumber evidence="19">5.1.99.6</ecNumber>
        </recommendedName>
    </domain>
</protein>
<dbReference type="HAMAP" id="MF_01966">
    <property type="entry name" value="NADHX_epimerase"/>
    <property type="match status" value="1"/>
</dbReference>
<dbReference type="InterPro" id="IPR036652">
    <property type="entry name" value="YjeF_N_dom_sf"/>
</dbReference>
<feature type="binding site" evidence="17">
    <location>
        <position position="261"/>
    </location>
    <ligand>
        <name>(6S)-NADPHX</name>
        <dbReference type="ChEBI" id="CHEBI:64076"/>
    </ligand>
</feature>
<dbReference type="InterPro" id="IPR004443">
    <property type="entry name" value="YjeF_N_dom"/>
</dbReference>
<feature type="binding site" evidence="17">
    <location>
        <position position="378"/>
    </location>
    <ligand>
        <name>(6S)-NADPHX</name>
        <dbReference type="ChEBI" id="CHEBI:64076"/>
    </ligand>
</feature>
<comment type="cofactor">
    <cofactor evidence="17">
        <name>Mg(2+)</name>
        <dbReference type="ChEBI" id="CHEBI:18420"/>
    </cofactor>
</comment>
<dbReference type="GO" id="GO:0046496">
    <property type="term" value="P:nicotinamide nucleotide metabolic process"/>
    <property type="evidence" value="ECO:0007669"/>
    <property type="project" value="UniProtKB-UniRule"/>
</dbReference>
<comment type="caution">
    <text evidence="17">Lacks conserved residue(s) required for the propagation of feature annotation.</text>
</comment>
<name>A0A7X3FNX2_9HYPH</name>
<comment type="function">
    <text evidence="18">Catalyzes the epimerization of the S- and R-forms of NAD(P)HX, a damaged form of NAD(P)H that is a result of enzymatic or heat-dependent hydration. This is a prerequisite for the S-specific NAD(P)H-hydrate dehydratase to allow the repair of both epimers of NAD(P)HX.</text>
</comment>
<dbReference type="Gene3D" id="3.40.1190.20">
    <property type="match status" value="1"/>
</dbReference>
<dbReference type="GO" id="GO:0110051">
    <property type="term" value="P:metabolite repair"/>
    <property type="evidence" value="ECO:0007669"/>
    <property type="project" value="TreeGrafter"/>
</dbReference>
<dbReference type="GO" id="GO:0052855">
    <property type="term" value="F:ADP-dependent NAD(P)H-hydrate dehydratase activity"/>
    <property type="evidence" value="ECO:0007669"/>
    <property type="project" value="UniProtKB-UniRule"/>
</dbReference>
<evidence type="ECO:0000259" key="21">
    <source>
        <dbReference type="PROSITE" id="PS51385"/>
    </source>
</evidence>
<keyword evidence="11 18" id="KW-0413">Isomerase</keyword>
<dbReference type="NCBIfam" id="TIGR00196">
    <property type="entry name" value="yjeF_cterm"/>
    <property type="match status" value="1"/>
</dbReference>
<comment type="catalytic activity">
    <reaction evidence="16 17 19">
        <text>(6S)-NADPHX + ADP = AMP + phosphate + NADPH + H(+)</text>
        <dbReference type="Rhea" id="RHEA:32235"/>
        <dbReference type="ChEBI" id="CHEBI:15378"/>
        <dbReference type="ChEBI" id="CHEBI:43474"/>
        <dbReference type="ChEBI" id="CHEBI:57783"/>
        <dbReference type="ChEBI" id="CHEBI:64076"/>
        <dbReference type="ChEBI" id="CHEBI:456215"/>
        <dbReference type="ChEBI" id="CHEBI:456216"/>
        <dbReference type="EC" id="4.2.1.136"/>
    </reaction>
</comment>
<keyword evidence="10 17" id="KW-0520">NAD</keyword>
<dbReference type="EC" id="5.1.99.6" evidence="19"/>
<evidence type="ECO:0000313" key="22">
    <source>
        <dbReference type="EMBL" id="MVS98054.1"/>
    </source>
</evidence>
<comment type="subunit">
    <text evidence="17">Homotetramer.</text>
</comment>
<evidence type="ECO:0000256" key="13">
    <source>
        <dbReference type="ARBA" id="ARBA00023268"/>
    </source>
</evidence>
<dbReference type="EC" id="4.2.1.136" evidence="19"/>
<comment type="function">
    <text evidence="17">Catalyzes the dehydration of the S-form of NAD(P)HX at the expense of ADP, which is converted to AMP. Together with NAD(P)HX epimerase, which catalyzes the epimerization of the S- and R-forms, the enzyme allows the repair of both epimers of NAD(P)HX, a damaged form of NAD(P)H that is a result of enzymatic or heat-dependent hydration.</text>
</comment>
<comment type="cofactor">
    <cofactor evidence="18 19">
        <name>K(+)</name>
        <dbReference type="ChEBI" id="CHEBI:29103"/>
    </cofactor>
    <text evidence="18 19">Binds 1 potassium ion per subunit.</text>
</comment>
<dbReference type="Pfam" id="PF01256">
    <property type="entry name" value="Carb_kinase"/>
    <property type="match status" value="1"/>
</dbReference>
<evidence type="ECO:0000256" key="9">
    <source>
        <dbReference type="ARBA" id="ARBA00022958"/>
    </source>
</evidence>
<dbReference type="PANTHER" id="PTHR12592">
    <property type="entry name" value="ATP-DEPENDENT (S)-NAD(P)H-HYDRATE DEHYDRATASE FAMILY MEMBER"/>
    <property type="match status" value="1"/>
</dbReference>
<dbReference type="CDD" id="cd01171">
    <property type="entry name" value="YXKO-related"/>
    <property type="match status" value="1"/>
</dbReference>
<feature type="binding site" evidence="18">
    <location>
        <position position="128"/>
    </location>
    <ligand>
        <name>K(+)</name>
        <dbReference type="ChEBI" id="CHEBI:29103"/>
    </ligand>
</feature>
<dbReference type="SUPFAM" id="SSF53613">
    <property type="entry name" value="Ribokinase-like"/>
    <property type="match status" value="1"/>
</dbReference>
<reference evidence="22 23" key="1">
    <citation type="submission" date="2019-12" db="EMBL/GenBank/DDBJ databases">
        <title>Devosia maris sp. nov., isolated from the deep seawater.</title>
        <authorList>
            <person name="Liu Y."/>
        </authorList>
    </citation>
    <scope>NUCLEOTIDE SEQUENCE [LARGE SCALE GENOMIC DNA]</scope>
    <source>
        <strain evidence="22 23">L53-10-65</strain>
    </source>
</reference>
<evidence type="ECO:0000256" key="19">
    <source>
        <dbReference type="PIRNR" id="PIRNR017184"/>
    </source>
</evidence>
<feature type="binding site" evidence="18">
    <location>
        <position position="161"/>
    </location>
    <ligand>
        <name>(6S)-NADPHX</name>
        <dbReference type="ChEBI" id="CHEBI:64076"/>
    </ligand>
</feature>
<dbReference type="GO" id="GO:0052856">
    <property type="term" value="F:NAD(P)HX epimerase activity"/>
    <property type="evidence" value="ECO:0007669"/>
    <property type="project" value="UniProtKB-UniRule"/>
</dbReference>
<comment type="similarity">
    <text evidence="3 19">In the N-terminal section; belongs to the NnrE/AIBP family.</text>
</comment>
<evidence type="ECO:0000313" key="23">
    <source>
        <dbReference type="Proteomes" id="UP000438106"/>
    </source>
</evidence>
<evidence type="ECO:0000256" key="2">
    <source>
        <dbReference type="ARBA" id="ARBA00000909"/>
    </source>
</evidence>
<proteinExistence type="inferred from homology"/>
<gene>
    <name evidence="18" type="primary">nnrE</name>
    <name evidence="17" type="synonym">nnrD</name>
    <name evidence="22" type="ORF">GO014_03325</name>
</gene>
<dbReference type="SUPFAM" id="SSF64153">
    <property type="entry name" value="YjeF N-terminal domain-like"/>
    <property type="match status" value="1"/>
</dbReference>
<keyword evidence="9 18" id="KW-0630">Potassium</keyword>
<evidence type="ECO:0000256" key="1">
    <source>
        <dbReference type="ARBA" id="ARBA00000013"/>
    </source>
</evidence>
<feature type="binding site" evidence="18">
    <location>
        <position position="69"/>
    </location>
    <ligand>
        <name>K(+)</name>
        <dbReference type="ChEBI" id="CHEBI:29103"/>
    </ligand>
</feature>
<keyword evidence="13" id="KW-0511">Multifunctional enzyme</keyword>
<feature type="binding site" evidence="17">
    <location>
        <begin position="411"/>
        <end position="415"/>
    </location>
    <ligand>
        <name>AMP</name>
        <dbReference type="ChEBI" id="CHEBI:456215"/>
    </ligand>
</feature>
<feature type="binding site" evidence="17">
    <location>
        <position position="441"/>
    </location>
    <ligand>
        <name>(6S)-NADPHX</name>
        <dbReference type="ChEBI" id="CHEBI:64076"/>
    </ligand>
</feature>
<dbReference type="Proteomes" id="UP000438106">
    <property type="component" value="Unassembled WGS sequence"/>
</dbReference>
<feature type="domain" description="YjeF C-terminal" evidence="20">
    <location>
        <begin position="226"/>
        <end position="496"/>
    </location>
</feature>
<evidence type="ECO:0000256" key="18">
    <source>
        <dbReference type="HAMAP-Rule" id="MF_01966"/>
    </source>
</evidence>
<evidence type="ECO:0000256" key="4">
    <source>
        <dbReference type="ARBA" id="ARBA00009524"/>
    </source>
</evidence>
<evidence type="ECO:0000256" key="14">
    <source>
        <dbReference type="ARBA" id="ARBA00025153"/>
    </source>
</evidence>
<organism evidence="22 23">
    <name type="scientific">Devosia marina</name>
    <dbReference type="NCBI Taxonomy" id="2683198"/>
    <lineage>
        <taxon>Bacteria</taxon>
        <taxon>Pseudomonadati</taxon>
        <taxon>Pseudomonadota</taxon>
        <taxon>Alphaproteobacteria</taxon>
        <taxon>Hyphomicrobiales</taxon>
        <taxon>Devosiaceae</taxon>
        <taxon>Devosia</taxon>
    </lineage>
</organism>
<comment type="catalytic activity">
    <reaction evidence="15 17 19">
        <text>(6S)-NADHX + ADP = AMP + phosphate + NADH + H(+)</text>
        <dbReference type="Rhea" id="RHEA:32223"/>
        <dbReference type="ChEBI" id="CHEBI:15378"/>
        <dbReference type="ChEBI" id="CHEBI:43474"/>
        <dbReference type="ChEBI" id="CHEBI:57945"/>
        <dbReference type="ChEBI" id="CHEBI:64074"/>
        <dbReference type="ChEBI" id="CHEBI:456215"/>
        <dbReference type="ChEBI" id="CHEBI:456216"/>
        <dbReference type="EC" id="4.2.1.136"/>
    </reaction>
</comment>
<dbReference type="PANTHER" id="PTHR12592:SF0">
    <property type="entry name" value="ATP-DEPENDENT (S)-NAD(P)H-HYDRATE DEHYDRATASE"/>
    <property type="match status" value="1"/>
</dbReference>
<dbReference type="Gene3D" id="3.40.50.10260">
    <property type="entry name" value="YjeF N-terminal domain"/>
    <property type="match status" value="1"/>
</dbReference>
<comment type="function">
    <text evidence="14 19">Bifunctional enzyme that catalyzes the epimerization of the S- and R-forms of NAD(P)HX and the dehydration of the S-form of NAD(P)HX at the expense of ADP, which is converted to AMP. This allows the repair of both epimers of NAD(P)HX, a damaged form of NAD(P)H that is a result of enzymatic or heat-dependent hydration.</text>
</comment>
<evidence type="ECO:0000256" key="16">
    <source>
        <dbReference type="ARBA" id="ARBA00049209"/>
    </source>
</evidence>
<comment type="catalytic activity">
    <reaction evidence="1 18 19">
        <text>(6R)-NADHX = (6S)-NADHX</text>
        <dbReference type="Rhea" id="RHEA:32215"/>
        <dbReference type="ChEBI" id="CHEBI:64074"/>
        <dbReference type="ChEBI" id="CHEBI:64075"/>
        <dbReference type="EC" id="5.1.99.6"/>
    </reaction>
</comment>
<dbReference type="EMBL" id="WQRF01000001">
    <property type="protein sequence ID" value="MVS98054.1"/>
    <property type="molecule type" value="Genomic_DNA"/>
</dbReference>
<dbReference type="GO" id="GO:0005524">
    <property type="term" value="F:ATP binding"/>
    <property type="evidence" value="ECO:0007669"/>
    <property type="project" value="UniProtKB-UniRule"/>
</dbReference>
<comment type="similarity">
    <text evidence="18">Belongs to the NnrE/AIBP family.</text>
</comment>
<evidence type="ECO:0000256" key="10">
    <source>
        <dbReference type="ARBA" id="ARBA00023027"/>
    </source>
</evidence>
<dbReference type="PIRSF" id="PIRSF017184">
    <property type="entry name" value="Nnr"/>
    <property type="match status" value="1"/>
</dbReference>
<dbReference type="InterPro" id="IPR030677">
    <property type="entry name" value="Nnr"/>
</dbReference>
<dbReference type="InterPro" id="IPR029056">
    <property type="entry name" value="Ribokinase-like"/>
</dbReference>
<comment type="similarity">
    <text evidence="17">Belongs to the NnrD/CARKD family.</text>
</comment>
<keyword evidence="12 17" id="KW-0456">Lyase</keyword>
<dbReference type="GO" id="GO:0046872">
    <property type="term" value="F:metal ion binding"/>
    <property type="evidence" value="ECO:0007669"/>
    <property type="project" value="UniProtKB-UniRule"/>
</dbReference>
<keyword evidence="6 17" id="KW-0547">Nucleotide-binding</keyword>
<dbReference type="PROSITE" id="PS51383">
    <property type="entry name" value="YJEF_C_3"/>
    <property type="match status" value="1"/>
</dbReference>
<evidence type="ECO:0000256" key="11">
    <source>
        <dbReference type="ARBA" id="ARBA00023235"/>
    </source>
</evidence>
<sequence length="497" mass="51128">MSKFGYPDAHQHPDALLTPAEMAQADRLAVQSGIASLDLMEQAGRAVVDLIAATYSRLPVLVLCGPGNNGGDGFVVARLLQDMGWPVRLWMSTDQTRLRGDAAEMAARWTGSCETGPLALEGAALVVDALLGAGLDRDITGPLGAVIEAVNKSVLPVVSIDVPSGVDGATGAVRGIAVNADATVTFFRRKPGHLLMPGRDLCGRLTLADIGIPNSVLDAIGPQTWRNAPGLWALPSPASDSHKFDRGHVVVLSGGLLQTGAARLSAMGAIRIGAGLVTLFGAEDALRVHATHVTAIMLRPASSAEDTAAILADERHNACVIGPAAGIGPATIAHVDAALAAKTALVLDADALTSFADRPDKLFSQIHRRAAPVVLTPHEGEFARLFSGLEGDKLARARAAASRSGAYVILKGRDTVIAAPDGRAAINDNAPYWLGTAGAGDVLAGMAAGLLAQGMPGFEAASAAVWLHAEAANRFGGPGMLSDDLPPLLPNLLATLQ</sequence>
<dbReference type="RefSeq" id="WP_157289111.1">
    <property type="nucleotide sequence ID" value="NZ_WQRF01000001.1"/>
</dbReference>
<evidence type="ECO:0000256" key="5">
    <source>
        <dbReference type="ARBA" id="ARBA00022723"/>
    </source>
</evidence>
<feature type="binding site" evidence="17">
    <location>
        <position position="440"/>
    </location>
    <ligand>
        <name>AMP</name>
        <dbReference type="ChEBI" id="CHEBI:456215"/>
    </ligand>
</feature>
<feature type="binding site" evidence="18">
    <location>
        <begin position="68"/>
        <end position="72"/>
    </location>
    <ligand>
        <name>(6S)-NADPHX</name>
        <dbReference type="ChEBI" id="CHEBI:64076"/>
    </ligand>
</feature>
<evidence type="ECO:0000256" key="15">
    <source>
        <dbReference type="ARBA" id="ARBA00048238"/>
    </source>
</evidence>
<evidence type="ECO:0000256" key="12">
    <source>
        <dbReference type="ARBA" id="ARBA00023239"/>
    </source>
</evidence>
<dbReference type="AlphaFoldDB" id="A0A7X3FNX2"/>
<comment type="caution">
    <text evidence="22">The sequence shown here is derived from an EMBL/GenBank/DDBJ whole genome shotgun (WGS) entry which is preliminary data.</text>
</comment>